<dbReference type="SMART" id="SM00717">
    <property type="entry name" value="SANT"/>
    <property type="match status" value="3"/>
</dbReference>
<dbReference type="Proteomes" id="UP001219525">
    <property type="component" value="Unassembled WGS sequence"/>
</dbReference>
<feature type="domain" description="Myb-like" evidence="5">
    <location>
        <begin position="395"/>
        <end position="444"/>
    </location>
</feature>
<dbReference type="AlphaFoldDB" id="A0AAD6YT12"/>
<feature type="domain" description="HTH myb-type" evidence="6">
    <location>
        <begin position="453"/>
        <end position="510"/>
    </location>
</feature>
<dbReference type="Gene3D" id="1.10.10.60">
    <property type="entry name" value="Homeodomain-like"/>
    <property type="match status" value="2"/>
</dbReference>
<dbReference type="GO" id="GO:0000976">
    <property type="term" value="F:transcription cis-regulatory region binding"/>
    <property type="evidence" value="ECO:0007669"/>
    <property type="project" value="TreeGrafter"/>
</dbReference>
<proteinExistence type="predicted"/>
<dbReference type="SUPFAM" id="SSF46689">
    <property type="entry name" value="Homeodomain-like"/>
    <property type="match status" value="2"/>
</dbReference>
<dbReference type="Pfam" id="PF00249">
    <property type="entry name" value="Myb_DNA-binding"/>
    <property type="match status" value="2"/>
</dbReference>
<keyword evidence="8" id="KW-1185">Reference proteome</keyword>
<evidence type="ECO:0000256" key="4">
    <source>
        <dbReference type="SAM" id="MobiDB-lite"/>
    </source>
</evidence>
<feature type="domain" description="Myb-like" evidence="5">
    <location>
        <begin position="447"/>
        <end position="506"/>
    </location>
</feature>
<feature type="compositionally biased region" description="Polar residues" evidence="4">
    <location>
        <begin position="142"/>
        <end position="152"/>
    </location>
</feature>
<feature type="region of interest" description="Disordered" evidence="4">
    <location>
        <begin position="607"/>
        <end position="635"/>
    </location>
</feature>
<keyword evidence="3" id="KW-0539">Nucleus</keyword>
<dbReference type="EMBL" id="JARJCW010000002">
    <property type="protein sequence ID" value="KAJ7228498.1"/>
    <property type="molecule type" value="Genomic_DNA"/>
</dbReference>
<dbReference type="GO" id="GO:0003700">
    <property type="term" value="F:DNA-binding transcription factor activity"/>
    <property type="evidence" value="ECO:0007669"/>
    <property type="project" value="TreeGrafter"/>
</dbReference>
<evidence type="ECO:0000259" key="5">
    <source>
        <dbReference type="PROSITE" id="PS50090"/>
    </source>
</evidence>
<dbReference type="PROSITE" id="PS51294">
    <property type="entry name" value="HTH_MYB"/>
    <property type="match status" value="2"/>
</dbReference>
<comment type="subcellular location">
    <subcellularLocation>
        <location evidence="1">Nucleus</location>
    </subcellularLocation>
</comment>
<accession>A0AAD6YT12</accession>
<dbReference type="InterPro" id="IPR001005">
    <property type="entry name" value="SANT/Myb"/>
</dbReference>
<feature type="compositionally biased region" description="Low complexity" evidence="4">
    <location>
        <begin position="253"/>
        <end position="272"/>
    </location>
</feature>
<evidence type="ECO:0000256" key="3">
    <source>
        <dbReference type="ARBA" id="ARBA00023242"/>
    </source>
</evidence>
<keyword evidence="2" id="KW-0238">DNA-binding</keyword>
<dbReference type="PROSITE" id="PS50090">
    <property type="entry name" value="MYB_LIKE"/>
    <property type="match status" value="2"/>
</dbReference>
<evidence type="ECO:0000313" key="7">
    <source>
        <dbReference type="EMBL" id="KAJ7228498.1"/>
    </source>
</evidence>
<feature type="region of interest" description="Disordered" evidence="4">
    <location>
        <begin position="1"/>
        <end position="181"/>
    </location>
</feature>
<feature type="compositionally biased region" description="Basic and acidic residues" evidence="4">
    <location>
        <begin position="128"/>
        <end position="138"/>
    </location>
</feature>
<feature type="compositionally biased region" description="Basic and acidic residues" evidence="4">
    <location>
        <begin position="61"/>
        <end position="75"/>
    </location>
</feature>
<dbReference type="InterPro" id="IPR051651">
    <property type="entry name" value="DMTF1_DNA-bind_reg"/>
</dbReference>
<protein>
    <recommendedName>
        <fullName evidence="9">Nucleolar protein</fullName>
    </recommendedName>
</protein>
<dbReference type="CDD" id="cd00167">
    <property type="entry name" value="SANT"/>
    <property type="match status" value="2"/>
</dbReference>
<evidence type="ECO:0008006" key="9">
    <source>
        <dbReference type="Google" id="ProtNLM"/>
    </source>
</evidence>
<sequence>MSADLHHDPALQPHKKKKRRPDETRDGDVGLADTATGKRKKRKESEVAATVEGDSVLLTRNEMKKRMKEQSKHPNSDQAHISGMAANVGTEEKRKKRKRDDTTVEASTAPNEAIDATPERKKKKKRKTNETVADKEGDLVSNEDTAGTTPSIATADAPRKKKKSKEKASASTDPPPSDTLFPLPSYATHLPFESGAPLSAVFPTLNNNLSFPDLSFDSNEDILRAFQNVDIAGVLKTLSDAADAANVPLTGMASSSTHVAPAPASSSVSKSAPDQKKKPRRAIDLTLPPSGPQTTPDHALLLTTKWLSPTQLAELVKNEGLVYKKGKFSAVEAKQINEAIETYRTSRGLSEEDVDRVIFPTDGKEKDTAFWTEIASAVSQRPIIAVYHYLRRMRHPLKQQGKWRPEEDVKLIQAVTSLGQQWEKVATHVGRMATDCRDRYRNYIVGRENRHNGAWTPDEEDKLTRLVTEMQRGKDLDHDVFWTKISLLMGETRSRQQCRIKWTDSLSKKFKSNGARLRWSTGDASTLISKIDALNVRDDTEVDWKSLPDSQWNLWSAHALQRRWLTMKKGVKGFEDMTHREIMDILRVKNAETPHSQPQLFKSASVIESSDEEPHAGSSTGLGTIMGEGRGDDSD</sequence>
<dbReference type="InterPro" id="IPR017930">
    <property type="entry name" value="Myb_dom"/>
</dbReference>
<evidence type="ECO:0000256" key="2">
    <source>
        <dbReference type="ARBA" id="ARBA00023125"/>
    </source>
</evidence>
<gene>
    <name evidence="7" type="ORF">GGX14DRAFT_413437</name>
</gene>
<dbReference type="PANTHER" id="PTHR46380">
    <property type="entry name" value="CYCLIN-D-BINDING MYB-LIKE TRANSCRIPTION FACTOR 1"/>
    <property type="match status" value="1"/>
</dbReference>
<dbReference type="InterPro" id="IPR009057">
    <property type="entry name" value="Homeodomain-like_sf"/>
</dbReference>
<reference evidence="7" key="1">
    <citation type="submission" date="2023-03" db="EMBL/GenBank/DDBJ databases">
        <title>Massive genome expansion in bonnet fungi (Mycena s.s.) driven by repeated elements and novel gene families across ecological guilds.</title>
        <authorList>
            <consortium name="Lawrence Berkeley National Laboratory"/>
            <person name="Harder C.B."/>
            <person name="Miyauchi S."/>
            <person name="Viragh M."/>
            <person name="Kuo A."/>
            <person name="Thoen E."/>
            <person name="Andreopoulos B."/>
            <person name="Lu D."/>
            <person name="Skrede I."/>
            <person name="Drula E."/>
            <person name="Henrissat B."/>
            <person name="Morin E."/>
            <person name="Kohler A."/>
            <person name="Barry K."/>
            <person name="LaButti K."/>
            <person name="Morin E."/>
            <person name="Salamov A."/>
            <person name="Lipzen A."/>
            <person name="Mereny Z."/>
            <person name="Hegedus B."/>
            <person name="Baldrian P."/>
            <person name="Stursova M."/>
            <person name="Weitz H."/>
            <person name="Taylor A."/>
            <person name="Grigoriev I.V."/>
            <person name="Nagy L.G."/>
            <person name="Martin F."/>
            <person name="Kauserud H."/>
        </authorList>
    </citation>
    <scope>NUCLEOTIDE SEQUENCE</scope>
    <source>
        <strain evidence="7">9144</strain>
    </source>
</reference>
<feature type="region of interest" description="Disordered" evidence="4">
    <location>
        <begin position="253"/>
        <end position="294"/>
    </location>
</feature>
<name>A0AAD6YT12_9AGAR</name>
<evidence type="ECO:0000259" key="6">
    <source>
        <dbReference type="PROSITE" id="PS51294"/>
    </source>
</evidence>
<evidence type="ECO:0000313" key="8">
    <source>
        <dbReference type="Proteomes" id="UP001219525"/>
    </source>
</evidence>
<dbReference type="PANTHER" id="PTHR46380:SF2">
    <property type="entry name" value="CYCLIN-D-BINDING MYB-LIKE TRANSCRIPTION FACTOR 1"/>
    <property type="match status" value="1"/>
</dbReference>
<feature type="domain" description="HTH myb-type" evidence="6">
    <location>
        <begin position="395"/>
        <end position="448"/>
    </location>
</feature>
<evidence type="ECO:0000256" key="1">
    <source>
        <dbReference type="ARBA" id="ARBA00004123"/>
    </source>
</evidence>
<organism evidence="7 8">
    <name type="scientific">Mycena pura</name>
    <dbReference type="NCBI Taxonomy" id="153505"/>
    <lineage>
        <taxon>Eukaryota</taxon>
        <taxon>Fungi</taxon>
        <taxon>Dikarya</taxon>
        <taxon>Basidiomycota</taxon>
        <taxon>Agaricomycotina</taxon>
        <taxon>Agaricomycetes</taxon>
        <taxon>Agaricomycetidae</taxon>
        <taxon>Agaricales</taxon>
        <taxon>Marasmiineae</taxon>
        <taxon>Mycenaceae</taxon>
        <taxon>Mycena</taxon>
    </lineage>
</organism>
<comment type="caution">
    <text evidence="7">The sequence shown here is derived from an EMBL/GenBank/DDBJ whole genome shotgun (WGS) entry which is preliminary data.</text>
</comment>
<dbReference type="GO" id="GO:0005634">
    <property type="term" value="C:nucleus"/>
    <property type="evidence" value="ECO:0007669"/>
    <property type="project" value="UniProtKB-SubCell"/>
</dbReference>